<dbReference type="STRING" id="933084.A0A067P9A0"/>
<proteinExistence type="predicted"/>
<dbReference type="Pfam" id="PF20231">
    <property type="entry name" value="DUF6589"/>
    <property type="match status" value="1"/>
</dbReference>
<dbReference type="InParanoid" id="A0A067P9A0"/>
<name>A0A067P9A0_9AGAM</name>
<dbReference type="Proteomes" id="UP000027265">
    <property type="component" value="Unassembled WGS sequence"/>
</dbReference>
<keyword evidence="3" id="KW-1185">Reference proteome</keyword>
<reference evidence="3" key="1">
    <citation type="journal article" date="2014" name="Proc. Natl. Acad. Sci. U.S.A.">
        <title>Extensive sampling of basidiomycete genomes demonstrates inadequacy of the white-rot/brown-rot paradigm for wood decay fungi.</title>
        <authorList>
            <person name="Riley R."/>
            <person name="Salamov A.A."/>
            <person name="Brown D.W."/>
            <person name="Nagy L.G."/>
            <person name="Floudas D."/>
            <person name="Held B.W."/>
            <person name="Levasseur A."/>
            <person name="Lombard V."/>
            <person name="Morin E."/>
            <person name="Otillar R."/>
            <person name="Lindquist E.A."/>
            <person name="Sun H."/>
            <person name="LaButti K.M."/>
            <person name="Schmutz J."/>
            <person name="Jabbour D."/>
            <person name="Luo H."/>
            <person name="Baker S.E."/>
            <person name="Pisabarro A.G."/>
            <person name="Walton J.D."/>
            <person name="Blanchette R.A."/>
            <person name="Henrissat B."/>
            <person name="Martin F."/>
            <person name="Cullen D."/>
            <person name="Hibbett D.S."/>
            <person name="Grigoriev I.V."/>
        </authorList>
    </citation>
    <scope>NUCLEOTIDE SEQUENCE [LARGE SCALE GENOMIC DNA]</scope>
    <source>
        <strain evidence="3">MUCL 33604</strain>
    </source>
</reference>
<dbReference type="InterPro" id="IPR046496">
    <property type="entry name" value="DUF6589"/>
</dbReference>
<evidence type="ECO:0000259" key="1">
    <source>
        <dbReference type="Pfam" id="PF20231"/>
    </source>
</evidence>
<accession>A0A067P9A0</accession>
<sequence>MSHKWSVEAIKKVSKKAMEDAHQCIHRFPWISSHDNVNITPKNKNHFDNGTVGTIFFRPFAPIGAPLSNSDLKRKRTEGSERPISIAEIIELGQKAALHIQRQAVHHVLRYLLECPEFDYPTYQHQDDPCLYPPQPRNLLPDGPESITQQFVLGIVQIEEASYEGNEKLLKEWFAQLRLNSELEKKATGAERVIPWIGDQLTIERLCGLFKFHCQDLNSFDRLDWLVLIFGWFHLEMAFAGLLHKQYLGSEAG</sequence>
<gene>
    <name evidence="2" type="ORF">JAAARDRAFT_62515</name>
</gene>
<dbReference type="OrthoDB" id="3251235at2759"/>
<protein>
    <recommendedName>
        <fullName evidence="1">DUF6589 domain-containing protein</fullName>
    </recommendedName>
</protein>
<dbReference type="AlphaFoldDB" id="A0A067P9A0"/>
<evidence type="ECO:0000313" key="2">
    <source>
        <dbReference type="EMBL" id="KDQ51468.1"/>
    </source>
</evidence>
<evidence type="ECO:0000313" key="3">
    <source>
        <dbReference type="Proteomes" id="UP000027265"/>
    </source>
</evidence>
<feature type="domain" description="DUF6589" evidence="1">
    <location>
        <begin position="81"/>
        <end position="253"/>
    </location>
</feature>
<dbReference type="HOGENOM" id="CLU_007061_0_0_1"/>
<dbReference type="EMBL" id="KL197748">
    <property type="protein sequence ID" value="KDQ51468.1"/>
    <property type="molecule type" value="Genomic_DNA"/>
</dbReference>
<organism evidence="2 3">
    <name type="scientific">Jaapia argillacea MUCL 33604</name>
    <dbReference type="NCBI Taxonomy" id="933084"/>
    <lineage>
        <taxon>Eukaryota</taxon>
        <taxon>Fungi</taxon>
        <taxon>Dikarya</taxon>
        <taxon>Basidiomycota</taxon>
        <taxon>Agaricomycotina</taxon>
        <taxon>Agaricomycetes</taxon>
        <taxon>Agaricomycetidae</taxon>
        <taxon>Jaapiales</taxon>
        <taxon>Jaapiaceae</taxon>
        <taxon>Jaapia</taxon>
    </lineage>
</organism>